<reference evidence="2 3" key="1">
    <citation type="journal article" date="2011" name="J. Bacteriol.">
        <title>Complete genome sequence of the cellulose-degrading bacterium Cellulosilyticum lentocellum.</title>
        <authorList>
            <consortium name="US DOE Joint Genome Institute"/>
            <person name="Miller D.A."/>
            <person name="Suen G."/>
            <person name="Bruce D."/>
            <person name="Copeland A."/>
            <person name="Cheng J.F."/>
            <person name="Detter C."/>
            <person name="Goodwin L.A."/>
            <person name="Han C.S."/>
            <person name="Hauser L.J."/>
            <person name="Land M.L."/>
            <person name="Lapidus A."/>
            <person name="Lucas S."/>
            <person name="Meincke L."/>
            <person name="Pitluck S."/>
            <person name="Tapia R."/>
            <person name="Teshima H."/>
            <person name="Woyke T."/>
            <person name="Fox B.G."/>
            <person name="Angert E.R."/>
            <person name="Currie C.R."/>
        </authorList>
    </citation>
    <scope>NUCLEOTIDE SEQUENCE [LARGE SCALE GENOMIC DNA]</scope>
    <source>
        <strain evidence="3">ATCC 49066 / DSM 5427 / NCIMB 11756 / RHM5</strain>
    </source>
</reference>
<sequence>MNKSDKYYLKQGKLELSMLDDDDDEIELRNSLQTTPKKDLFADLEFPHTKRIRENRTKSVRAKEPKLKVTQDIYNTLHTMGQFLTKTDEGEAEEVKQVPPRKPINAAKAQKLEQIASTLKIQEIELPPRTINRDQVIEAVENKEGIPFESIPIDKQKEEITGILPNREVIANKDQETINTLQEEIAAEINELLAEEKELEGYQEAITEVLVENVLNEEELANSKEVEARAKPMTVVSAIEKEVQQVYYGANHLEDNKVFLEQKEEDPNKDLKQSHIDEVLKTFFGNVTPRYTYAKELKRHIDKQIAAIENYE</sequence>
<dbReference type="HOGENOM" id="CLU_890515_0_0_9"/>
<evidence type="ECO:0000313" key="2">
    <source>
        <dbReference type="EMBL" id="ADZ82858.1"/>
    </source>
</evidence>
<protein>
    <submittedName>
        <fullName evidence="2">Uncharacterized protein</fullName>
    </submittedName>
</protein>
<feature type="coiled-coil region" evidence="1">
    <location>
        <begin position="171"/>
        <end position="205"/>
    </location>
</feature>
<accession>F2JSM4</accession>
<organism evidence="2 3">
    <name type="scientific">Cellulosilyticum lentocellum (strain ATCC 49066 / DSM 5427 / NCIMB 11756 / RHM5)</name>
    <name type="common">Clostridium lentocellum</name>
    <dbReference type="NCBI Taxonomy" id="642492"/>
    <lineage>
        <taxon>Bacteria</taxon>
        <taxon>Bacillati</taxon>
        <taxon>Bacillota</taxon>
        <taxon>Clostridia</taxon>
        <taxon>Lachnospirales</taxon>
        <taxon>Cellulosilyticaceae</taxon>
        <taxon>Cellulosilyticum</taxon>
    </lineage>
</organism>
<dbReference type="STRING" id="642492.Clole_1129"/>
<keyword evidence="1" id="KW-0175">Coiled coil</keyword>
<keyword evidence="3" id="KW-1185">Reference proteome</keyword>
<dbReference type="AlphaFoldDB" id="F2JSM4"/>
<name>F2JSM4_CELLD</name>
<evidence type="ECO:0000313" key="3">
    <source>
        <dbReference type="Proteomes" id="UP000008467"/>
    </source>
</evidence>
<evidence type="ECO:0000256" key="1">
    <source>
        <dbReference type="SAM" id="Coils"/>
    </source>
</evidence>
<dbReference type="KEGG" id="cle:Clole_1129"/>
<dbReference type="EMBL" id="CP002582">
    <property type="protein sequence ID" value="ADZ82858.1"/>
    <property type="molecule type" value="Genomic_DNA"/>
</dbReference>
<gene>
    <name evidence="2" type="ordered locus">Clole_1129</name>
</gene>
<dbReference type="Proteomes" id="UP000008467">
    <property type="component" value="Chromosome"/>
</dbReference>
<dbReference type="RefSeq" id="WP_013656157.1">
    <property type="nucleotide sequence ID" value="NC_015275.1"/>
</dbReference>
<proteinExistence type="predicted"/>